<dbReference type="GO" id="GO:0005886">
    <property type="term" value="C:plasma membrane"/>
    <property type="evidence" value="ECO:0007669"/>
    <property type="project" value="UniProtKB-SubCell"/>
</dbReference>
<accession>A0A4Y7RT24</accession>
<dbReference type="GO" id="GO:0008137">
    <property type="term" value="F:NADH dehydrogenase (ubiquinone) activity"/>
    <property type="evidence" value="ECO:0007669"/>
    <property type="project" value="InterPro"/>
</dbReference>
<comment type="subcellular location">
    <subcellularLocation>
        <location evidence="1">Cell membrane</location>
        <topology evidence="1">Peripheral membrane protein</topology>
    </subcellularLocation>
</comment>
<keyword evidence="3" id="KW-0560">Oxidoreductase</keyword>
<feature type="binding site" evidence="5">
    <location>
        <position position="523"/>
    </location>
    <ligand>
        <name>Fe cation</name>
        <dbReference type="ChEBI" id="CHEBI:24875"/>
    </ligand>
</feature>
<dbReference type="GO" id="GO:0016151">
    <property type="term" value="F:nickel cation binding"/>
    <property type="evidence" value="ECO:0007669"/>
    <property type="project" value="InterPro"/>
</dbReference>
<dbReference type="InterPro" id="IPR001501">
    <property type="entry name" value="Ni-dep_hyd_lsu"/>
</dbReference>
<evidence type="ECO:0000256" key="4">
    <source>
        <dbReference type="ARBA" id="ARBA00023027"/>
    </source>
</evidence>
<evidence type="ECO:0000259" key="7">
    <source>
        <dbReference type="Pfam" id="PF00346"/>
    </source>
</evidence>
<dbReference type="SUPFAM" id="SSF143243">
    <property type="entry name" value="Nqo5-like"/>
    <property type="match status" value="1"/>
</dbReference>
<comment type="cofactor">
    <cofactor evidence="5">
        <name>Ni(2+)</name>
        <dbReference type="ChEBI" id="CHEBI:49786"/>
    </cofactor>
</comment>
<dbReference type="SUPFAM" id="SSF56762">
    <property type="entry name" value="HydB/Nqo4-like"/>
    <property type="match status" value="1"/>
</dbReference>
<dbReference type="Pfam" id="PF00374">
    <property type="entry name" value="NiFeSe_Hases"/>
    <property type="match status" value="1"/>
</dbReference>
<sequence>MTREELTRKLTEHLGKALPAMSTAGNMLLVKIKAEDLPTLAGYVFNQLGARLITTVGTDRTPLTGNYEVSYLFSFDRADLFLSLKVEIDPANPVIESVTPVIPGADWAEREVRDLIGVVPKNHPDPRRLVLADDWPEELYPLRKDFPYDYKPPQATVAGPRMKKAPEQATVMTVGPFFPTLEEPAYFRLFVEGERIVGSDYRGFYSHRGIEKLADTVLDYNKITFLAERICGICGFVHSCCYCQAVEAAAEIEVPARAKYIRTIMLELERLHSHLLWLGLAGHIIGFDTVLMQSWRIREQLMWLTEQITGNRKTYGMNLVGGVRRDIPEKLQPKIKEVLAKVESESRQVVEAIAGDTTLLMRLQNVGYLSAADARSFCVVGPTARASGVDIDSRRDHPYAAYPDLQFTVPVYNEGDTWARTLVRLDELFVSIDLVRQALGRLPGGPIMAENTEVPPEREGLAVVEAPRGECCHYVLTGTDRPERWRVRASTYPQLQAAPSMFANQTVADAPIIIGSIDPCFSCTERMETVDVESGKLRVYTREELLKAGRAGCKGGDSRA</sequence>
<reference evidence="8 9" key="1">
    <citation type="journal article" date="2018" name="Environ. Microbiol.">
        <title>Novel energy conservation strategies and behaviour of Pelotomaculum schinkii driving syntrophic propionate catabolism.</title>
        <authorList>
            <person name="Hidalgo-Ahumada C.A.P."/>
            <person name="Nobu M.K."/>
            <person name="Narihiro T."/>
            <person name="Tamaki H."/>
            <person name="Liu W.T."/>
            <person name="Kamagata Y."/>
            <person name="Stams A.J.M."/>
            <person name="Imachi H."/>
            <person name="Sousa D.Z."/>
        </authorList>
    </citation>
    <scope>NUCLEOTIDE SEQUENCE [LARGE SCALE GENOMIC DNA]</scope>
    <source>
        <strain evidence="8 9">MGP</strain>
    </source>
</reference>
<dbReference type="Proteomes" id="UP000297597">
    <property type="component" value="Unassembled WGS sequence"/>
</dbReference>
<keyword evidence="4" id="KW-0520">NAD</keyword>
<dbReference type="GO" id="GO:0051287">
    <property type="term" value="F:NAD binding"/>
    <property type="evidence" value="ECO:0007669"/>
    <property type="project" value="InterPro"/>
</dbReference>
<evidence type="ECO:0000256" key="2">
    <source>
        <dbReference type="ARBA" id="ARBA00022448"/>
    </source>
</evidence>
<dbReference type="GO" id="GO:0016829">
    <property type="term" value="F:lyase activity"/>
    <property type="evidence" value="ECO:0007669"/>
    <property type="project" value="UniProtKB-KW"/>
</dbReference>
<dbReference type="InterPro" id="IPR037232">
    <property type="entry name" value="NADH_quin_OxRdtase_su_C/D-like"/>
</dbReference>
<gene>
    <name evidence="8" type="primary">hycE</name>
    <name evidence="8" type="ORF">Pmgp_01400</name>
</gene>
<protein>
    <submittedName>
        <fullName evidence="8">Formate hydrogenlyase subunit 5</fullName>
    </submittedName>
</protein>
<evidence type="ECO:0000259" key="6">
    <source>
        <dbReference type="Pfam" id="PF00329"/>
    </source>
</evidence>
<dbReference type="AlphaFoldDB" id="A0A4Y7RT24"/>
<keyword evidence="9" id="KW-1185">Reference proteome</keyword>
<feature type="binding site" evidence="5">
    <location>
        <position position="211"/>
    </location>
    <ligand>
        <name>Mg(2+)</name>
        <dbReference type="ChEBI" id="CHEBI:18420"/>
    </ligand>
</feature>
<keyword evidence="5" id="KW-0479">Metal-binding</keyword>
<dbReference type="PANTHER" id="PTHR43485:SF1">
    <property type="entry name" value="FORMATE HYDROGENLYASE SUBUNIT 5-RELATED"/>
    <property type="match status" value="1"/>
</dbReference>
<dbReference type="PROSITE" id="PS00542">
    <property type="entry name" value="COMPLEX1_30K"/>
    <property type="match status" value="1"/>
</dbReference>
<evidence type="ECO:0000256" key="3">
    <source>
        <dbReference type="ARBA" id="ARBA00023002"/>
    </source>
</evidence>
<dbReference type="InterPro" id="IPR001268">
    <property type="entry name" value="NADH_UbQ_OxRdtase_30kDa_su"/>
</dbReference>
<comment type="caution">
    <text evidence="8">The sequence shown here is derived from an EMBL/GenBank/DDBJ whole genome shotgun (WGS) entry which is preliminary data.</text>
</comment>
<dbReference type="Gene3D" id="3.30.460.80">
    <property type="entry name" value="NADH:ubiquinone oxidoreductase, 30kDa subunit"/>
    <property type="match status" value="1"/>
</dbReference>
<feature type="domain" description="NADH-quinone oxidoreductase subunit D" evidence="7">
    <location>
        <begin position="285"/>
        <end position="456"/>
    </location>
</feature>
<dbReference type="InterPro" id="IPR020396">
    <property type="entry name" value="NADH_UbQ_OxRdtase_CS"/>
</dbReference>
<dbReference type="Pfam" id="PF00346">
    <property type="entry name" value="Complex1_49kDa"/>
    <property type="match status" value="1"/>
</dbReference>
<dbReference type="PANTHER" id="PTHR43485">
    <property type="entry name" value="HYDROGENASE-4 COMPONENT G"/>
    <property type="match status" value="1"/>
</dbReference>
<feature type="binding site" evidence="5">
    <location>
        <position position="234"/>
    </location>
    <ligand>
        <name>Ni(2+)</name>
        <dbReference type="ChEBI" id="CHEBI:49786"/>
    </ligand>
</feature>
<keyword evidence="8" id="KW-0456">Lyase</keyword>
<dbReference type="RefSeq" id="WP_205077969.1">
    <property type="nucleotide sequence ID" value="NZ_QFFZ01000011.1"/>
</dbReference>
<dbReference type="EMBL" id="QFFZ01000011">
    <property type="protein sequence ID" value="TEB11822.1"/>
    <property type="molecule type" value="Genomic_DNA"/>
</dbReference>
<comment type="cofactor">
    <cofactor evidence="5">
        <name>Fe cation</name>
        <dbReference type="ChEBI" id="CHEBI:24875"/>
    </cofactor>
</comment>
<dbReference type="GO" id="GO:0048038">
    <property type="term" value="F:quinone binding"/>
    <property type="evidence" value="ECO:0007669"/>
    <property type="project" value="InterPro"/>
</dbReference>
<evidence type="ECO:0000256" key="1">
    <source>
        <dbReference type="ARBA" id="ARBA00004202"/>
    </source>
</evidence>
<feature type="binding site" evidence="5">
    <location>
        <position position="231"/>
    </location>
    <ligand>
        <name>Ni(2+)</name>
        <dbReference type="ChEBI" id="CHEBI:49786"/>
    </ligand>
</feature>
<dbReference type="InterPro" id="IPR001135">
    <property type="entry name" value="NADH_Q_OxRdtase_suD"/>
</dbReference>
<keyword evidence="5" id="KW-0533">Nickel</keyword>
<evidence type="ECO:0000313" key="9">
    <source>
        <dbReference type="Proteomes" id="UP000297597"/>
    </source>
</evidence>
<keyword evidence="5" id="KW-0460">Magnesium</keyword>
<feature type="domain" description="NADH:ubiquinone oxidoreductase 30kDa subunit" evidence="6">
    <location>
        <begin position="30"/>
        <end position="150"/>
    </location>
</feature>
<dbReference type="GO" id="GO:0016651">
    <property type="term" value="F:oxidoreductase activity, acting on NAD(P)H"/>
    <property type="evidence" value="ECO:0007669"/>
    <property type="project" value="InterPro"/>
</dbReference>
<dbReference type="Gene3D" id="1.10.645.10">
    <property type="entry name" value="Cytochrome-c3 Hydrogenase, chain B"/>
    <property type="match status" value="1"/>
</dbReference>
<evidence type="ECO:0000313" key="8">
    <source>
        <dbReference type="EMBL" id="TEB11822.1"/>
    </source>
</evidence>
<organism evidence="8 9">
    <name type="scientific">Pelotomaculum propionicicum</name>
    <dbReference type="NCBI Taxonomy" id="258475"/>
    <lineage>
        <taxon>Bacteria</taxon>
        <taxon>Bacillati</taxon>
        <taxon>Bacillota</taxon>
        <taxon>Clostridia</taxon>
        <taxon>Eubacteriales</taxon>
        <taxon>Desulfotomaculaceae</taxon>
        <taxon>Pelotomaculum</taxon>
    </lineage>
</organism>
<dbReference type="Pfam" id="PF00329">
    <property type="entry name" value="Complex1_30kDa"/>
    <property type="match status" value="1"/>
</dbReference>
<dbReference type="InterPro" id="IPR052197">
    <property type="entry name" value="ComplexI_49kDa-like"/>
</dbReference>
<dbReference type="InterPro" id="IPR029014">
    <property type="entry name" value="NiFe-Hase_large"/>
</dbReference>
<proteinExistence type="predicted"/>
<feature type="binding site" evidence="5">
    <location>
        <position position="520"/>
    </location>
    <ligand>
        <name>Ni(2+)</name>
        <dbReference type="ChEBI" id="CHEBI:49786"/>
    </ligand>
</feature>
<keyword evidence="5" id="KW-0408">Iron</keyword>
<keyword evidence="2" id="KW-0813">Transport</keyword>
<feature type="binding site" evidence="5">
    <location>
        <position position="234"/>
    </location>
    <ligand>
        <name>Fe cation</name>
        <dbReference type="ChEBI" id="CHEBI:24875"/>
    </ligand>
</feature>
<name>A0A4Y7RT24_9FIRM</name>
<evidence type="ECO:0000256" key="5">
    <source>
        <dbReference type="PIRSR" id="PIRSR601501-1"/>
    </source>
</evidence>
<feature type="binding site" evidence="5">
    <location>
        <position position="487"/>
    </location>
    <ligand>
        <name>Mg(2+)</name>
        <dbReference type="ChEBI" id="CHEBI:18420"/>
    </ligand>
</feature>